<dbReference type="GO" id="GO:0002143">
    <property type="term" value="P:tRNA wobble position uridine thiolation"/>
    <property type="evidence" value="ECO:0007669"/>
    <property type="project" value="TreeGrafter"/>
</dbReference>
<feature type="domain" description="tRNA-specific 2-thiouridylase MnmA-like central" evidence="13">
    <location>
        <begin position="198"/>
        <end position="262"/>
    </location>
</feature>
<accession>A0A1R0GM71</accession>
<dbReference type="Pfam" id="PF20258">
    <property type="entry name" value="tRNA_Me_trans_C"/>
    <property type="match status" value="1"/>
</dbReference>
<dbReference type="InterPro" id="IPR004506">
    <property type="entry name" value="MnmA-like"/>
</dbReference>
<keyword evidence="15" id="KW-1185">Reference proteome</keyword>
<dbReference type="NCBIfam" id="NF001138">
    <property type="entry name" value="PRK00143.1"/>
    <property type="match status" value="1"/>
</dbReference>
<dbReference type="OrthoDB" id="3685at2759"/>
<dbReference type="CDD" id="cd01998">
    <property type="entry name" value="MnmA_TRMU-like"/>
    <property type="match status" value="1"/>
</dbReference>
<keyword evidence="7" id="KW-0547">Nucleotide-binding</keyword>
<evidence type="ECO:0000256" key="4">
    <source>
        <dbReference type="ARBA" id="ARBA00022555"/>
    </source>
</evidence>
<dbReference type="EMBL" id="LSSL01007500">
    <property type="protein sequence ID" value="OLY77968.1"/>
    <property type="molecule type" value="Genomic_DNA"/>
</dbReference>
<dbReference type="STRING" id="133383.A0A1R0GM71"/>
<keyword evidence="5" id="KW-0808">Transferase</keyword>
<evidence type="ECO:0000256" key="9">
    <source>
        <dbReference type="ARBA" id="ARBA00022884"/>
    </source>
</evidence>
<dbReference type="Gene3D" id="3.40.50.620">
    <property type="entry name" value="HUPs"/>
    <property type="match status" value="1"/>
</dbReference>
<dbReference type="Pfam" id="PF20259">
    <property type="entry name" value="tRNA_Me_trans_M"/>
    <property type="match status" value="1"/>
</dbReference>
<comment type="caution">
    <text evidence="14">The sequence shown here is derived from an EMBL/GenBank/DDBJ whole genome shotgun (WGS) entry which is preliminary data.</text>
</comment>
<evidence type="ECO:0000256" key="6">
    <source>
        <dbReference type="ARBA" id="ARBA00022694"/>
    </source>
</evidence>
<dbReference type="EC" id="2.8.1.14" evidence="3"/>
<dbReference type="InterPro" id="IPR023382">
    <property type="entry name" value="MnmA-like_central_sf"/>
</dbReference>
<dbReference type="AlphaFoldDB" id="A0A1R0GM71"/>
<name>A0A1R0GM71_9FUNG</name>
<dbReference type="GO" id="GO:0005739">
    <property type="term" value="C:mitochondrion"/>
    <property type="evidence" value="ECO:0007669"/>
    <property type="project" value="TreeGrafter"/>
</dbReference>
<evidence type="ECO:0000256" key="2">
    <source>
        <dbReference type="ARBA" id="ARBA00006191"/>
    </source>
</evidence>
<evidence type="ECO:0000313" key="15">
    <source>
        <dbReference type="Proteomes" id="UP000187455"/>
    </source>
</evidence>
<sequence length="360" mass="40757">MLLKQRGLKVVGVYMQNWDSFEETGTCTSDEDYKDVVGVCNRLKIDSIRVNLVKEYWARVFSVALDGYEKGYTPNPDILCNKEIKFGCLVDKLKALIPSPESHRTWFATGHYANVDRYVDNDGKIRTRLRRGKDGSKDQSYFLSGISQTQLEKIVFPLGDLYKKTEVRELARRNHLQTAKKAESFGICFVGEKKKFSNFLSEFIPTRKSGPEPLIKSALDYKTVIGRHSGMFSRTIGQSAGVTFNSEKWFVAYKDLDSNTMYAVPGHDHSLLYTQKVFLDSVHWIGSPPPTSSLATLSYQIRHLETPKTCSLVNEPNGEWAVLFHQPVYGATPGQYIVFYDSDVCLGNAPISRVQTGFRL</sequence>
<evidence type="ECO:0000256" key="8">
    <source>
        <dbReference type="ARBA" id="ARBA00022840"/>
    </source>
</evidence>
<comment type="function">
    <text evidence="1">Catalyzes the 2-thiolation of uridine at the wobble position (U34) of mitochondrial tRNA(Lys), tRNA(Glu) and tRNA(Gln). Required for the formation of 5-taurinomethyl-2-thiouridine (tm5s2U) of mitochondrial tRNA(Lys), tRNA(Glu), and tRNA(Gln) at the wobble position. ATP is required to activate the C2 atom of the wobble base.</text>
</comment>
<comment type="catalytic activity">
    <reaction evidence="11">
        <text>5-taurinomethyluridine(34) in tRNA + S-sulfanyl-L-cysteinyl-[protein] + AH2 + ATP = 5-taurinomethyl-2-thiouridine(34) in tRNA + L-cysteinyl-[protein] + A + AMP + diphosphate + H(+)</text>
        <dbReference type="Rhea" id="RHEA:47040"/>
        <dbReference type="Rhea" id="RHEA-COMP:10131"/>
        <dbReference type="Rhea" id="RHEA-COMP:11726"/>
        <dbReference type="Rhea" id="RHEA-COMP:11732"/>
        <dbReference type="Rhea" id="RHEA-COMP:11733"/>
        <dbReference type="ChEBI" id="CHEBI:13193"/>
        <dbReference type="ChEBI" id="CHEBI:15378"/>
        <dbReference type="ChEBI" id="CHEBI:17499"/>
        <dbReference type="ChEBI" id="CHEBI:29950"/>
        <dbReference type="ChEBI" id="CHEBI:30616"/>
        <dbReference type="ChEBI" id="CHEBI:33019"/>
        <dbReference type="ChEBI" id="CHEBI:61963"/>
        <dbReference type="ChEBI" id="CHEBI:87171"/>
        <dbReference type="ChEBI" id="CHEBI:87172"/>
        <dbReference type="ChEBI" id="CHEBI:456215"/>
        <dbReference type="EC" id="2.8.1.14"/>
    </reaction>
</comment>
<dbReference type="Pfam" id="PF03054">
    <property type="entry name" value="tRNA_Me_trans"/>
    <property type="match status" value="1"/>
</dbReference>
<evidence type="ECO:0000259" key="13">
    <source>
        <dbReference type="Pfam" id="PF20259"/>
    </source>
</evidence>
<evidence type="ECO:0000256" key="10">
    <source>
        <dbReference type="ARBA" id="ARBA00023157"/>
    </source>
</evidence>
<protein>
    <recommendedName>
        <fullName evidence="3">tRNA-5-taurinomethyluridine 2-sulfurtransferase</fullName>
        <ecNumber evidence="3">2.8.1.14</ecNumber>
    </recommendedName>
</protein>
<feature type="domain" description="tRNA-specific 2-thiouridylase MnmA-like C-terminal" evidence="12">
    <location>
        <begin position="275"/>
        <end position="351"/>
    </location>
</feature>
<evidence type="ECO:0000256" key="5">
    <source>
        <dbReference type="ARBA" id="ARBA00022679"/>
    </source>
</evidence>
<dbReference type="Proteomes" id="UP000187455">
    <property type="component" value="Unassembled WGS sequence"/>
</dbReference>
<dbReference type="InterPro" id="IPR046884">
    <property type="entry name" value="MnmA-like_central"/>
</dbReference>
<dbReference type="GO" id="GO:0016783">
    <property type="term" value="F:sulfurtransferase activity"/>
    <property type="evidence" value="ECO:0007669"/>
    <property type="project" value="InterPro"/>
</dbReference>
<dbReference type="Gene3D" id="2.30.30.280">
    <property type="entry name" value="Adenine nucleotide alpha hydrolases-like domains"/>
    <property type="match status" value="1"/>
</dbReference>
<evidence type="ECO:0000256" key="1">
    <source>
        <dbReference type="ARBA" id="ARBA00003986"/>
    </source>
</evidence>
<keyword evidence="10" id="KW-1015">Disulfide bond</keyword>
<keyword evidence="8" id="KW-0067">ATP-binding</keyword>
<evidence type="ECO:0000256" key="3">
    <source>
        <dbReference type="ARBA" id="ARBA00011953"/>
    </source>
</evidence>
<dbReference type="GO" id="GO:0005524">
    <property type="term" value="F:ATP binding"/>
    <property type="evidence" value="ECO:0007669"/>
    <property type="project" value="UniProtKB-KW"/>
</dbReference>
<keyword evidence="4" id="KW-0820">tRNA-binding</keyword>
<dbReference type="SUPFAM" id="SSF52402">
    <property type="entry name" value="Adenine nucleotide alpha hydrolases-like"/>
    <property type="match status" value="1"/>
</dbReference>
<proteinExistence type="inferred from homology"/>
<dbReference type="InterPro" id="IPR046885">
    <property type="entry name" value="MnmA-like_C"/>
</dbReference>
<dbReference type="PANTHER" id="PTHR11933">
    <property type="entry name" value="TRNA 5-METHYLAMINOMETHYL-2-THIOURIDYLATE -METHYLTRANSFERASE"/>
    <property type="match status" value="1"/>
</dbReference>
<dbReference type="NCBIfam" id="TIGR00420">
    <property type="entry name" value="trmU"/>
    <property type="match status" value="1"/>
</dbReference>
<keyword evidence="6" id="KW-0819">tRNA processing</keyword>
<gene>
    <name evidence="14" type="ORF">AYI68_g7993</name>
</gene>
<dbReference type="Gene3D" id="2.40.30.10">
    <property type="entry name" value="Translation factors"/>
    <property type="match status" value="1"/>
</dbReference>
<evidence type="ECO:0000256" key="11">
    <source>
        <dbReference type="ARBA" id="ARBA00049564"/>
    </source>
</evidence>
<dbReference type="PANTHER" id="PTHR11933:SF5">
    <property type="entry name" value="MITOCHONDRIAL TRNA-SPECIFIC 2-THIOURIDYLASE 1"/>
    <property type="match status" value="1"/>
</dbReference>
<evidence type="ECO:0000313" key="14">
    <source>
        <dbReference type="EMBL" id="OLY77968.1"/>
    </source>
</evidence>
<reference evidence="14 15" key="1">
    <citation type="journal article" date="2016" name="Mol. Biol. Evol.">
        <title>Genome-Wide Survey of Gut Fungi (Harpellales) Reveals the First Horizontally Transferred Ubiquitin Gene from a Mosquito Host.</title>
        <authorList>
            <person name="Wang Y."/>
            <person name="White M.M."/>
            <person name="Kvist S."/>
            <person name="Moncalvo J.M."/>
        </authorList>
    </citation>
    <scope>NUCLEOTIDE SEQUENCE [LARGE SCALE GENOMIC DNA]</scope>
    <source>
        <strain evidence="14 15">ALG-7-W6</strain>
    </source>
</reference>
<keyword evidence="9" id="KW-0694">RNA-binding</keyword>
<comment type="similarity">
    <text evidence="2">Belongs to the MnmA/TRMU family.</text>
</comment>
<organism evidence="14 15">
    <name type="scientific">Smittium mucronatum</name>
    <dbReference type="NCBI Taxonomy" id="133383"/>
    <lineage>
        <taxon>Eukaryota</taxon>
        <taxon>Fungi</taxon>
        <taxon>Fungi incertae sedis</taxon>
        <taxon>Zoopagomycota</taxon>
        <taxon>Kickxellomycotina</taxon>
        <taxon>Harpellomycetes</taxon>
        <taxon>Harpellales</taxon>
        <taxon>Legeriomycetaceae</taxon>
        <taxon>Smittium</taxon>
    </lineage>
</organism>
<evidence type="ECO:0000256" key="7">
    <source>
        <dbReference type="ARBA" id="ARBA00022741"/>
    </source>
</evidence>
<dbReference type="InterPro" id="IPR014729">
    <property type="entry name" value="Rossmann-like_a/b/a_fold"/>
</dbReference>
<dbReference type="GO" id="GO:0000049">
    <property type="term" value="F:tRNA binding"/>
    <property type="evidence" value="ECO:0007669"/>
    <property type="project" value="UniProtKB-KW"/>
</dbReference>
<evidence type="ECO:0000259" key="12">
    <source>
        <dbReference type="Pfam" id="PF20258"/>
    </source>
</evidence>